<feature type="compositionally biased region" description="Polar residues" evidence="1">
    <location>
        <begin position="366"/>
        <end position="377"/>
    </location>
</feature>
<feature type="region of interest" description="Disordered" evidence="1">
    <location>
        <begin position="318"/>
        <end position="351"/>
    </location>
</feature>
<proteinExistence type="predicted"/>
<feature type="compositionally biased region" description="Polar residues" evidence="1">
    <location>
        <begin position="53"/>
        <end position="72"/>
    </location>
</feature>
<accession>A0A9N9LAD0</accession>
<protein>
    <submittedName>
        <fullName evidence="2">Uncharacterized protein</fullName>
    </submittedName>
</protein>
<reference evidence="2" key="1">
    <citation type="submission" date="2021-07" db="EMBL/GenBank/DDBJ databases">
        <authorList>
            <person name="Durling M."/>
        </authorList>
    </citation>
    <scope>NUCLEOTIDE SEQUENCE</scope>
</reference>
<evidence type="ECO:0000313" key="3">
    <source>
        <dbReference type="Proteomes" id="UP000701801"/>
    </source>
</evidence>
<feature type="compositionally biased region" description="Low complexity" evidence="1">
    <location>
        <begin position="378"/>
        <end position="389"/>
    </location>
</feature>
<comment type="caution">
    <text evidence="2">The sequence shown here is derived from an EMBL/GenBank/DDBJ whole genome shotgun (WGS) entry which is preliminary data.</text>
</comment>
<feature type="region of interest" description="Disordered" evidence="1">
    <location>
        <begin position="40"/>
        <end position="82"/>
    </location>
</feature>
<evidence type="ECO:0000256" key="1">
    <source>
        <dbReference type="SAM" id="MobiDB-lite"/>
    </source>
</evidence>
<sequence length="817" mass="88304">MSHLTNSFAKTKHLRVGNTYADIVRRGPGPQSLGSLATLRAEEEEKKGGRNDPSVSTFHFPSLRSQSTNAGIQSLAEKDPEAHGRSLVQELDKACNVPLPLSPVASPTTTSPIITTPSPKGKGKGKELDPTASPYCGFTIYPENQILGHEPEASYDTSALLAAFTPERPVAAPSPVDSDLQSTQSTKDRRTTAMSQLKDALGGNYPAGGVTGQDAFDYIDWDPDLPSASGADSPEPVALKPQPVVTYTTVGSLVDPNAKPTFAAPNRIQREGASRQPLISAMQRAHQFEAFHRAMNPPPPTPSALSMSNSMAYTQQIAKSPVHASRPTLQSPQILQRPSRTTPSHQMPPLSDKEMETLARIQNPQMMSGNVGNAGNQPKTPSTTSTSSSKLCAVAPPFATKEHTDAAAAYSSVGSLSQGIMDNLGLGQGSVGQGNSNVSSRTENERRYEQAIDAASKFENALTDLLTIRPSIQNENVPPGFLDRTYQFPPPGLQAPRAVQTNPLLGAQTTLTVRPAGSRSHPPGYPQPLTAGPPGQRQANPRATPTPLENIWNTTQSDYTSNTSHDPLSGNTRLSPFWPNYYAAVVTSNVYATGQCQLPAAIRAERKSSKDLNSRYIDPFAPKPINDTLPPDAVAKYFPWGIPSDMTGVWQPMSDENQKKIDGLELTPTELKARSQRELDDNFYYGQRRYATMDGEAYVAELEERQNAAINPFGPIAPPKKVYPAGPAATPQISVEEMEKMSIAEAAKPGLDAAFGTLLSYRYIEQGPTSRSHLSQFVTAPKWQIDDSEKGNQSLFGEDWGAPPKRFGRDSRRQPPY</sequence>
<feature type="region of interest" description="Disordered" evidence="1">
    <location>
        <begin position="102"/>
        <end position="129"/>
    </location>
</feature>
<organism evidence="2 3">
    <name type="scientific">Hymenoscyphus albidus</name>
    <dbReference type="NCBI Taxonomy" id="595503"/>
    <lineage>
        <taxon>Eukaryota</taxon>
        <taxon>Fungi</taxon>
        <taxon>Dikarya</taxon>
        <taxon>Ascomycota</taxon>
        <taxon>Pezizomycotina</taxon>
        <taxon>Leotiomycetes</taxon>
        <taxon>Helotiales</taxon>
        <taxon>Helotiaceae</taxon>
        <taxon>Hymenoscyphus</taxon>
    </lineage>
</organism>
<feature type="region of interest" description="Disordered" evidence="1">
    <location>
        <begin position="169"/>
        <end position="193"/>
    </location>
</feature>
<keyword evidence="3" id="KW-1185">Reference proteome</keyword>
<feature type="region of interest" description="Disordered" evidence="1">
    <location>
        <begin position="366"/>
        <end position="389"/>
    </location>
</feature>
<evidence type="ECO:0000313" key="2">
    <source>
        <dbReference type="EMBL" id="CAG8971584.1"/>
    </source>
</evidence>
<dbReference type="EMBL" id="CAJVRM010000023">
    <property type="protein sequence ID" value="CAG8971584.1"/>
    <property type="molecule type" value="Genomic_DNA"/>
</dbReference>
<dbReference type="Proteomes" id="UP000701801">
    <property type="component" value="Unassembled WGS sequence"/>
</dbReference>
<feature type="compositionally biased region" description="Basic and acidic residues" evidence="1">
    <location>
        <begin position="40"/>
        <end position="50"/>
    </location>
</feature>
<dbReference type="AlphaFoldDB" id="A0A9N9LAD0"/>
<feature type="compositionally biased region" description="Polar residues" evidence="1">
    <location>
        <begin position="551"/>
        <end position="567"/>
    </location>
</feature>
<dbReference type="OrthoDB" id="10251048at2759"/>
<name>A0A9N9LAD0_9HELO</name>
<feature type="compositionally biased region" description="Basic and acidic residues" evidence="1">
    <location>
        <begin position="807"/>
        <end position="817"/>
    </location>
</feature>
<feature type="region of interest" description="Disordered" evidence="1">
    <location>
        <begin position="514"/>
        <end position="567"/>
    </location>
</feature>
<feature type="compositionally biased region" description="Polar residues" evidence="1">
    <location>
        <begin position="327"/>
        <end position="345"/>
    </location>
</feature>
<gene>
    <name evidence="2" type="ORF">HYALB_00009233</name>
</gene>
<feature type="region of interest" description="Disordered" evidence="1">
    <location>
        <begin position="786"/>
        <end position="817"/>
    </location>
</feature>
<feature type="compositionally biased region" description="Low complexity" evidence="1">
    <location>
        <begin position="102"/>
        <end position="120"/>
    </location>
</feature>